<dbReference type="CDD" id="cd06357">
    <property type="entry name" value="PBP1_AmiC"/>
    <property type="match status" value="1"/>
</dbReference>
<dbReference type="AlphaFoldDB" id="A0A1Y6CUM5"/>
<name>A0A1Y6CUM5_9PROT</name>
<sequence>MAGKVPVGLVFSITGPYSAVSSAMLNGALLAIDQVNDDPAYDFDLEPHFIDPAASLEAYRSACEYFLKQLGISHVIGCYTSISRKEVIPCFEKYDGLLWYPSHYEGFETSGNVIYTGAAPNQHILPLAGHLARDYGTRAYCVGSNYVWAWENNRILRDIMAAKGGGVVSEKYVPVGSGDVEHLIRDIVRARPDFIFSTLIGDSRYAFVRAFQALGRREPAFAVERLPIADCSLSEPELLRIGPEASRGLISSSVYFQSIESDCNRRFIERYQARFGRQAVTSADAEASYIAVLLLAEALRAAGTTAIEAVRAAALGCGVEAPQGRVTIDAENAHCYLTPRLARARDDHQFEIFQAAPEPVKPDPYLVWVDLGEAGAPAEPERPEAAAWAAGAEAPGGARRPSLKLVKS</sequence>
<accession>A0A1Y6CUM5</accession>
<protein>
    <submittedName>
        <fullName evidence="2">Amino acid/amide ABC transporter substrate-binding protein, HAAT family</fullName>
    </submittedName>
</protein>
<feature type="compositionally biased region" description="Low complexity" evidence="1">
    <location>
        <begin position="385"/>
        <end position="400"/>
    </location>
</feature>
<dbReference type="RefSeq" id="WP_085126322.1">
    <property type="nucleotide sequence ID" value="NZ_FWZX01000039.1"/>
</dbReference>
<reference evidence="2 3" key="1">
    <citation type="submission" date="2017-04" db="EMBL/GenBank/DDBJ databases">
        <authorList>
            <person name="Afonso C.L."/>
            <person name="Miller P.J."/>
            <person name="Scott M.A."/>
            <person name="Spackman E."/>
            <person name="Goraichik I."/>
            <person name="Dimitrov K.M."/>
            <person name="Suarez D.L."/>
            <person name="Swayne D.E."/>
        </authorList>
    </citation>
    <scope>NUCLEOTIDE SEQUENCE [LARGE SCALE GENOMIC DNA]</scope>
    <source>
        <strain evidence="2 3">USBA 355</strain>
    </source>
</reference>
<dbReference type="Proteomes" id="UP000192917">
    <property type="component" value="Unassembled WGS sequence"/>
</dbReference>
<feature type="region of interest" description="Disordered" evidence="1">
    <location>
        <begin position="377"/>
        <end position="408"/>
    </location>
</feature>
<dbReference type="Gene3D" id="3.40.50.2300">
    <property type="match status" value="2"/>
</dbReference>
<dbReference type="SUPFAM" id="SSF53822">
    <property type="entry name" value="Periplasmic binding protein-like I"/>
    <property type="match status" value="1"/>
</dbReference>
<evidence type="ECO:0000256" key="1">
    <source>
        <dbReference type="SAM" id="MobiDB-lite"/>
    </source>
</evidence>
<evidence type="ECO:0000313" key="3">
    <source>
        <dbReference type="Proteomes" id="UP000192917"/>
    </source>
</evidence>
<dbReference type="PANTHER" id="PTHR47628:SF1">
    <property type="entry name" value="ALIPHATIC AMIDASE EXPRESSION-REGULATING PROTEIN"/>
    <property type="match status" value="1"/>
</dbReference>
<evidence type="ECO:0000313" key="2">
    <source>
        <dbReference type="EMBL" id="SMF79175.1"/>
    </source>
</evidence>
<gene>
    <name evidence="2" type="ORF">SAMN05428998_13957</name>
</gene>
<dbReference type="InterPro" id="IPR039570">
    <property type="entry name" value="AmiC_PBP1"/>
</dbReference>
<dbReference type="PANTHER" id="PTHR47628">
    <property type="match status" value="1"/>
</dbReference>
<proteinExistence type="predicted"/>
<organism evidence="2 3">
    <name type="scientific">Tistlia consotensis USBA 355</name>
    <dbReference type="NCBI Taxonomy" id="560819"/>
    <lineage>
        <taxon>Bacteria</taxon>
        <taxon>Pseudomonadati</taxon>
        <taxon>Pseudomonadota</taxon>
        <taxon>Alphaproteobacteria</taxon>
        <taxon>Rhodospirillales</taxon>
        <taxon>Rhodovibrionaceae</taxon>
        <taxon>Tistlia</taxon>
    </lineage>
</organism>
<dbReference type="STRING" id="560819.SAMN05428998_13957"/>
<dbReference type="GO" id="GO:0033218">
    <property type="term" value="F:amide binding"/>
    <property type="evidence" value="ECO:0007669"/>
    <property type="project" value="InterPro"/>
</dbReference>
<keyword evidence="3" id="KW-1185">Reference proteome</keyword>
<dbReference type="InterPro" id="IPR028082">
    <property type="entry name" value="Peripla_BP_I"/>
</dbReference>
<dbReference type="EMBL" id="FWZX01000039">
    <property type="protein sequence ID" value="SMF79175.1"/>
    <property type="molecule type" value="Genomic_DNA"/>
</dbReference>
<dbReference type="Pfam" id="PF13433">
    <property type="entry name" value="Peripla_BP_5"/>
    <property type="match status" value="1"/>
</dbReference>